<proteinExistence type="predicted"/>
<dbReference type="AlphaFoldDB" id="A0A8S1WIW7"/>
<reference evidence="1" key="1">
    <citation type="submission" date="2021-01" db="EMBL/GenBank/DDBJ databases">
        <authorList>
            <consortium name="Genoscope - CEA"/>
            <person name="William W."/>
        </authorList>
    </citation>
    <scope>NUCLEOTIDE SEQUENCE</scope>
</reference>
<accession>A0A8S1WIW7</accession>
<dbReference type="EMBL" id="CAJJDP010000092">
    <property type="protein sequence ID" value="CAD8188792.1"/>
    <property type="molecule type" value="Genomic_DNA"/>
</dbReference>
<comment type="caution">
    <text evidence="1">The sequence shown here is derived from an EMBL/GenBank/DDBJ whole genome shotgun (WGS) entry which is preliminary data.</text>
</comment>
<gene>
    <name evidence="1" type="ORF">POCTA_138.1.T0930155</name>
</gene>
<protein>
    <submittedName>
        <fullName evidence="1">Uncharacterized protein</fullName>
    </submittedName>
</protein>
<keyword evidence="2" id="KW-1185">Reference proteome</keyword>
<sequence>MGRILVLHRKKSQKMILIQRFISWHIRWQSSYSELDFSKQVSKFKNILEYFNFCLDRFTNPDYAFINLKSESYVRDFYTLQWKKVENTPSNKACFLKLRKLSLKFKLINSQIYLQQHSMMKLVQNQKLQCNF</sequence>
<name>A0A8S1WIW7_PAROT</name>
<organism evidence="1 2">
    <name type="scientific">Paramecium octaurelia</name>
    <dbReference type="NCBI Taxonomy" id="43137"/>
    <lineage>
        <taxon>Eukaryota</taxon>
        <taxon>Sar</taxon>
        <taxon>Alveolata</taxon>
        <taxon>Ciliophora</taxon>
        <taxon>Intramacronucleata</taxon>
        <taxon>Oligohymenophorea</taxon>
        <taxon>Peniculida</taxon>
        <taxon>Parameciidae</taxon>
        <taxon>Paramecium</taxon>
    </lineage>
</organism>
<evidence type="ECO:0000313" key="1">
    <source>
        <dbReference type="EMBL" id="CAD8188792.1"/>
    </source>
</evidence>
<evidence type="ECO:0000313" key="2">
    <source>
        <dbReference type="Proteomes" id="UP000683925"/>
    </source>
</evidence>
<dbReference type="Proteomes" id="UP000683925">
    <property type="component" value="Unassembled WGS sequence"/>
</dbReference>